<dbReference type="Gene3D" id="1.10.260.40">
    <property type="entry name" value="lambda repressor-like DNA-binding domains"/>
    <property type="match status" value="1"/>
</dbReference>
<evidence type="ECO:0000259" key="5">
    <source>
        <dbReference type="PROSITE" id="PS50943"/>
    </source>
</evidence>
<protein>
    <submittedName>
        <fullName evidence="6">Helix-turn-helix transcriptional regulator</fullName>
    </submittedName>
</protein>
<dbReference type="RefSeq" id="WP_163160687.1">
    <property type="nucleotide sequence ID" value="NZ_VKHP01000220.1"/>
</dbReference>
<dbReference type="SUPFAM" id="SSF47413">
    <property type="entry name" value="lambda repressor-like DNA-binding domains"/>
    <property type="match status" value="1"/>
</dbReference>
<dbReference type="EMBL" id="VKHP01000220">
    <property type="protein sequence ID" value="NEV01152.1"/>
    <property type="molecule type" value="Genomic_DNA"/>
</dbReference>
<evidence type="ECO:0000256" key="2">
    <source>
        <dbReference type="ARBA" id="ARBA00023125"/>
    </source>
</evidence>
<dbReference type="InterPro" id="IPR050807">
    <property type="entry name" value="TransReg_Diox_bact_type"/>
</dbReference>
<evidence type="ECO:0000256" key="4">
    <source>
        <dbReference type="SAM" id="MobiDB-lite"/>
    </source>
</evidence>
<dbReference type="InterPro" id="IPR010982">
    <property type="entry name" value="Lambda_DNA-bd_dom_sf"/>
</dbReference>
<dbReference type="AlphaFoldDB" id="A0A6P1BUD1"/>
<dbReference type="PANTHER" id="PTHR46797">
    <property type="entry name" value="HTH-TYPE TRANSCRIPTIONAL REGULATOR"/>
    <property type="match status" value="1"/>
</dbReference>
<feature type="compositionally biased region" description="Basic residues" evidence="4">
    <location>
        <begin position="81"/>
        <end position="93"/>
    </location>
</feature>
<feature type="region of interest" description="Disordered" evidence="4">
    <location>
        <begin position="69"/>
        <end position="93"/>
    </location>
</feature>
<dbReference type="PROSITE" id="PS50943">
    <property type="entry name" value="HTH_CROC1"/>
    <property type="match status" value="1"/>
</dbReference>
<dbReference type="InterPro" id="IPR001387">
    <property type="entry name" value="Cro/C1-type_HTH"/>
</dbReference>
<dbReference type="SMART" id="SM00530">
    <property type="entry name" value="HTH_XRE"/>
    <property type="match status" value="1"/>
</dbReference>
<accession>A0A6P1BUD1</accession>
<sequence length="93" mass="10527">MRARALVAYNVRRIRVERGIPQEQLAYDAGIDRSYMSGLERQQANPTIDLLDRLAETLDVAVSELFVRPSKGTPAPATLPKGRKPKPQRRKRT</sequence>
<evidence type="ECO:0000256" key="3">
    <source>
        <dbReference type="ARBA" id="ARBA00023163"/>
    </source>
</evidence>
<dbReference type="GO" id="GO:0003677">
    <property type="term" value="F:DNA binding"/>
    <property type="evidence" value="ECO:0007669"/>
    <property type="project" value="UniProtKB-KW"/>
</dbReference>
<evidence type="ECO:0000313" key="7">
    <source>
        <dbReference type="Proteomes" id="UP000468531"/>
    </source>
</evidence>
<dbReference type="Proteomes" id="UP000468531">
    <property type="component" value="Unassembled WGS sequence"/>
</dbReference>
<gene>
    <name evidence="6" type="ORF">FNJ47_36505</name>
</gene>
<keyword evidence="2" id="KW-0238">DNA-binding</keyword>
<evidence type="ECO:0000256" key="1">
    <source>
        <dbReference type="ARBA" id="ARBA00023015"/>
    </source>
</evidence>
<dbReference type="GO" id="GO:0003700">
    <property type="term" value="F:DNA-binding transcription factor activity"/>
    <property type="evidence" value="ECO:0007669"/>
    <property type="project" value="TreeGrafter"/>
</dbReference>
<evidence type="ECO:0000313" key="6">
    <source>
        <dbReference type="EMBL" id="NEV01152.1"/>
    </source>
</evidence>
<proteinExistence type="predicted"/>
<keyword evidence="7" id="KW-1185">Reference proteome</keyword>
<dbReference type="PANTHER" id="PTHR46797:SF23">
    <property type="entry name" value="HTH-TYPE TRANSCRIPTIONAL REGULATOR SUTR"/>
    <property type="match status" value="1"/>
</dbReference>
<dbReference type="Pfam" id="PF01381">
    <property type="entry name" value="HTH_3"/>
    <property type="match status" value="1"/>
</dbReference>
<keyword evidence="1" id="KW-0805">Transcription regulation</keyword>
<name>A0A6P1BUD1_9BRAD</name>
<feature type="domain" description="HTH cro/C1-type" evidence="5">
    <location>
        <begin position="11"/>
        <end position="65"/>
    </location>
</feature>
<dbReference type="GO" id="GO:0005829">
    <property type="term" value="C:cytosol"/>
    <property type="evidence" value="ECO:0007669"/>
    <property type="project" value="TreeGrafter"/>
</dbReference>
<organism evidence="6 7">
    <name type="scientific">Bradyrhizobium uaiense</name>
    <dbReference type="NCBI Taxonomy" id="2594946"/>
    <lineage>
        <taxon>Bacteria</taxon>
        <taxon>Pseudomonadati</taxon>
        <taxon>Pseudomonadota</taxon>
        <taxon>Alphaproteobacteria</taxon>
        <taxon>Hyphomicrobiales</taxon>
        <taxon>Nitrobacteraceae</taxon>
        <taxon>Bradyrhizobium</taxon>
    </lineage>
</organism>
<dbReference type="CDD" id="cd00093">
    <property type="entry name" value="HTH_XRE"/>
    <property type="match status" value="1"/>
</dbReference>
<keyword evidence="3" id="KW-0804">Transcription</keyword>
<reference evidence="6 7" key="1">
    <citation type="journal article" date="2020" name="Arch. Microbiol.">
        <title>Bradyrhizobium uaiense sp. nov., a new highly efficient cowpea symbiont.</title>
        <authorList>
            <person name="Cabral Michel D."/>
            <person name="Azarias Guimaraes A."/>
            <person name="Martins da Costa E."/>
            <person name="Soares de Carvalho T."/>
            <person name="Balsanelli E."/>
            <person name="Willems A."/>
            <person name="Maltempi de Souza E."/>
            <person name="de Souza Moreira F.M."/>
        </authorList>
    </citation>
    <scope>NUCLEOTIDE SEQUENCE [LARGE SCALE GENOMIC DNA]</scope>
    <source>
        <strain evidence="6 7">UFLA 03-164</strain>
    </source>
</reference>
<comment type="caution">
    <text evidence="6">The sequence shown here is derived from an EMBL/GenBank/DDBJ whole genome shotgun (WGS) entry which is preliminary data.</text>
</comment>